<evidence type="ECO:0000256" key="1">
    <source>
        <dbReference type="SAM" id="MobiDB-lite"/>
    </source>
</evidence>
<evidence type="ECO:0000313" key="2">
    <source>
        <dbReference type="EMBL" id="EFQ96444.1"/>
    </source>
</evidence>
<name>E3RCV3_PYRTT</name>
<dbReference type="AlphaFoldDB" id="E3RCV3"/>
<dbReference type="OrthoDB" id="3800694at2759"/>
<feature type="compositionally biased region" description="Basic residues" evidence="1">
    <location>
        <begin position="50"/>
        <end position="62"/>
    </location>
</feature>
<reference evidence="2 3" key="1">
    <citation type="journal article" date="2010" name="Genome Biol.">
        <title>A first genome assembly of the barley fungal pathogen Pyrenophora teres f. teres.</title>
        <authorList>
            <person name="Ellwood S.R."/>
            <person name="Liu Z."/>
            <person name="Syme R.A."/>
            <person name="Lai Z."/>
            <person name="Hane J.K."/>
            <person name="Keiper F."/>
            <person name="Moffat C.S."/>
            <person name="Oliver R.P."/>
            <person name="Friesen T.L."/>
        </authorList>
    </citation>
    <scope>NUCLEOTIDE SEQUENCE [LARGE SCALE GENOMIC DNA]</scope>
    <source>
        <strain evidence="2 3">0-1</strain>
    </source>
</reference>
<feature type="compositionally biased region" description="Low complexity" evidence="1">
    <location>
        <begin position="16"/>
        <end position="36"/>
    </location>
</feature>
<gene>
    <name evidence="2" type="ORF">PTT_01160</name>
</gene>
<proteinExistence type="predicted"/>
<dbReference type="KEGG" id="pte:PTT_01160"/>
<protein>
    <submittedName>
        <fullName evidence="2">Uncharacterized protein</fullName>
    </submittedName>
</protein>
<dbReference type="HOGENOM" id="CLU_1447559_0_0_1"/>
<feature type="region of interest" description="Disordered" evidence="1">
    <location>
        <begin position="1"/>
        <end position="151"/>
    </location>
</feature>
<feature type="compositionally biased region" description="Polar residues" evidence="1">
    <location>
        <begin position="78"/>
        <end position="91"/>
    </location>
</feature>
<evidence type="ECO:0000313" key="3">
    <source>
        <dbReference type="Proteomes" id="UP000001067"/>
    </source>
</evidence>
<accession>E3RCV3</accession>
<sequence>MSTTTTTNTGFRLGDEQQFSEASDSDQSQASRRSLSPSRTNGQGPVPAPKSKKKKQKERRKMGALADELVDVLGDAFSANSADPNPQTDSAQPPCGDQSMALDPEPVGKKMSKRTRQNLAKMQARKERSLANPTMKDVGEDKTLQAQTKAAERRGLPLDKYLKLRESGAGKNAIRASRRKKKAEIREQRAAAAAAEAAAVVDEMDMC</sequence>
<dbReference type="Proteomes" id="UP000001067">
    <property type="component" value="Unassembled WGS sequence"/>
</dbReference>
<organism evidence="3">
    <name type="scientific">Pyrenophora teres f. teres (strain 0-1)</name>
    <name type="common">Barley net blotch fungus</name>
    <name type="synonym">Drechslera teres f. teres</name>
    <dbReference type="NCBI Taxonomy" id="861557"/>
    <lineage>
        <taxon>Eukaryota</taxon>
        <taxon>Fungi</taxon>
        <taxon>Dikarya</taxon>
        <taxon>Ascomycota</taxon>
        <taxon>Pezizomycotina</taxon>
        <taxon>Dothideomycetes</taxon>
        <taxon>Pleosporomycetidae</taxon>
        <taxon>Pleosporales</taxon>
        <taxon>Pleosporineae</taxon>
        <taxon>Pleosporaceae</taxon>
        <taxon>Pyrenophora</taxon>
    </lineage>
</organism>
<keyword evidence="3" id="KW-1185">Reference proteome</keyword>
<dbReference type="EMBL" id="GL531933">
    <property type="protein sequence ID" value="EFQ96444.1"/>
    <property type="molecule type" value="Genomic_DNA"/>
</dbReference>